<comment type="similarity">
    <text evidence="2">Belongs to the phospholipase D family.</text>
</comment>
<dbReference type="EC" id="3.1.4.4" evidence="3"/>
<dbReference type="InterPro" id="IPR025202">
    <property type="entry name" value="PLD-like_dom"/>
</dbReference>
<reference evidence="9" key="1">
    <citation type="journal article" date="2020" name="mSystems">
        <title>Genome- and Community-Level Interaction Insights into Carbon Utilization and Element Cycling Functions of Hydrothermarchaeota in Hydrothermal Sediment.</title>
        <authorList>
            <person name="Zhou Z."/>
            <person name="Liu Y."/>
            <person name="Xu W."/>
            <person name="Pan J."/>
            <person name="Luo Z.H."/>
            <person name="Li M."/>
        </authorList>
    </citation>
    <scope>NUCLEOTIDE SEQUENCE [LARGE SCALE GENOMIC DNA]</scope>
    <source>
        <strain evidence="9">SpSt-794</strain>
    </source>
</reference>
<evidence type="ECO:0000256" key="3">
    <source>
        <dbReference type="ARBA" id="ARBA00012027"/>
    </source>
</evidence>
<keyword evidence="7" id="KW-1133">Transmembrane helix</keyword>
<evidence type="ECO:0000256" key="7">
    <source>
        <dbReference type="SAM" id="Phobius"/>
    </source>
</evidence>
<evidence type="ECO:0000256" key="2">
    <source>
        <dbReference type="ARBA" id="ARBA00008664"/>
    </source>
</evidence>
<keyword evidence="6" id="KW-0443">Lipid metabolism</keyword>
<gene>
    <name evidence="9" type="ORF">ENV82_04110</name>
</gene>
<feature type="domain" description="PLD phosphodiesterase" evidence="8">
    <location>
        <begin position="286"/>
        <end position="313"/>
    </location>
</feature>
<dbReference type="AlphaFoldDB" id="A0A7C4TXB8"/>
<keyword evidence="7" id="KW-0472">Membrane</keyword>
<dbReference type="GO" id="GO:0016891">
    <property type="term" value="F:RNA endonuclease activity producing 5'-phosphomonoesters, hydrolytic mechanism"/>
    <property type="evidence" value="ECO:0007669"/>
    <property type="project" value="TreeGrafter"/>
</dbReference>
<dbReference type="GO" id="GO:0006793">
    <property type="term" value="P:phosphorus metabolic process"/>
    <property type="evidence" value="ECO:0007669"/>
    <property type="project" value="UniProtKB-ARBA"/>
</dbReference>
<keyword evidence="4" id="KW-0378">Hydrolase</keyword>
<keyword evidence="7" id="KW-0812">Transmembrane</keyword>
<dbReference type="GO" id="GO:0004630">
    <property type="term" value="F:phospholipase D activity"/>
    <property type="evidence" value="ECO:0007669"/>
    <property type="project" value="UniProtKB-EC"/>
</dbReference>
<evidence type="ECO:0000313" key="9">
    <source>
        <dbReference type="EMBL" id="HGW60594.1"/>
    </source>
</evidence>
<accession>A0A7C4TXB8</accession>
<dbReference type="SUPFAM" id="SSF56024">
    <property type="entry name" value="Phospholipase D/nuclease"/>
    <property type="match status" value="2"/>
</dbReference>
<evidence type="ECO:0000259" key="8">
    <source>
        <dbReference type="PROSITE" id="PS50035"/>
    </source>
</evidence>
<keyword evidence="5" id="KW-0442">Lipid degradation</keyword>
<dbReference type="Gene3D" id="3.30.870.10">
    <property type="entry name" value="Endonuclease Chain A"/>
    <property type="match status" value="2"/>
</dbReference>
<feature type="domain" description="PLD phosphodiesterase" evidence="8">
    <location>
        <begin position="140"/>
        <end position="167"/>
    </location>
</feature>
<dbReference type="InterPro" id="IPR051406">
    <property type="entry name" value="PLD_domain"/>
</dbReference>
<dbReference type="CDD" id="cd09128">
    <property type="entry name" value="PLDc_unchar1_2"/>
    <property type="match status" value="1"/>
</dbReference>
<proteinExistence type="inferred from homology"/>
<dbReference type="PANTHER" id="PTHR43856:SF1">
    <property type="entry name" value="MITOCHONDRIAL CARDIOLIPIN HYDROLASE"/>
    <property type="match status" value="1"/>
</dbReference>
<name>A0A7C4TXB8_9BACT</name>
<dbReference type="EMBL" id="DTHV01000131">
    <property type="protein sequence ID" value="HGW60594.1"/>
    <property type="molecule type" value="Genomic_DNA"/>
</dbReference>
<dbReference type="PANTHER" id="PTHR43856">
    <property type="entry name" value="CARDIOLIPIN HYDROLASE"/>
    <property type="match status" value="1"/>
</dbReference>
<evidence type="ECO:0000256" key="5">
    <source>
        <dbReference type="ARBA" id="ARBA00022963"/>
    </source>
</evidence>
<organism evidence="9">
    <name type="scientific">Caldisericum exile</name>
    <dbReference type="NCBI Taxonomy" id="693075"/>
    <lineage>
        <taxon>Bacteria</taxon>
        <taxon>Pseudomonadati</taxon>
        <taxon>Caldisericota/Cryosericota group</taxon>
        <taxon>Caldisericota</taxon>
        <taxon>Caldisericia</taxon>
        <taxon>Caldisericales</taxon>
        <taxon>Caldisericaceae</taxon>
        <taxon>Caldisericum</taxon>
    </lineage>
</organism>
<dbReference type="Pfam" id="PF13091">
    <property type="entry name" value="PLDc_2"/>
    <property type="match status" value="2"/>
</dbReference>
<protein>
    <recommendedName>
        <fullName evidence="3">phospholipase D</fullName>
        <ecNumber evidence="3">3.1.4.4</ecNumber>
    </recommendedName>
</protein>
<dbReference type="GO" id="GO:0016042">
    <property type="term" value="P:lipid catabolic process"/>
    <property type="evidence" value="ECO:0007669"/>
    <property type="project" value="UniProtKB-KW"/>
</dbReference>
<evidence type="ECO:0000256" key="1">
    <source>
        <dbReference type="ARBA" id="ARBA00000798"/>
    </source>
</evidence>
<feature type="transmembrane region" description="Helical" evidence="7">
    <location>
        <begin position="16"/>
        <end position="35"/>
    </location>
</feature>
<sequence length="343" mass="39447">MENTEKAKLRLFSRKTYIYNTIIAILFVISLLIYIKLIPGTQKPLINIQSYSEPVQIFYEPDMGKDPVIKGIENARTSIEIEVYTFSDTDILRELVDAKKRGVNIRVILEENPYGGYSANREIKNKLSYYGIESKWDNKAYNYTHSKFMIIDGKTGYIMTLNLTKSAFTKNREFGVIVQDERIVNELEDIFGADWKRHPYKPKYDSSLVISPENSRAKIENLLNSAHSEILIYAEEIDDPAIKDILKRKGKYIDTKVIIASPQSLENNSTTISELKRYGIDIKYLSSLYIHAKVIIVDRTYAFVGSENLSSNSLDNNREVGIILSHPDIINKLREIFLSDFTK</sequence>
<evidence type="ECO:0000256" key="6">
    <source>
        <dbReference type="ARBA" id="ARBA00023098"/>
    </source>
</evidence>
<comment type="catalytic activity">
    <reaction evidence="1">
        <text>a 1,2-diacyl-sn-glycero-3-phosphocholine + H2O = a 1,2-diacyl-sn-glycero-3-phosphate + choline + H(+)</text>
        <dbReference type="Rhea" id="RHEA:14445"/>
        <dbReference type="ChEBI" id="CHEBI:15354"/>
        <dbReference type="ChEBI" id="CHEBI:15377"/>
        <dbReference type="ChEBI" id="CHEBI:15378"/>
        <dbReference type="ChEBI" id="CHEBI:57643"/>
        <dbReference type="ChEBI" id="CHEBI:58608"/>
        <dbReference type="EC" id="3.1.4.4"/>
    </reaction>
</comment>
<dbReference type="SMART" id="SM00155">
    <property type="entry name" value="PLDc"/>
    <property type="match status" value="2"/>
</dbReference>
<comment type="caution">
    <text evidence="9">The sequence shown here is derived from an EMBL/GenBank/DDBJ whole genome shotgun (WGS) entry which is preliminary data.</text>
</comment>
<dbReference type="PROSITE" id="PS50035">
    <property type="entry name" value="PLD"/>
    <property type="match status" value="2"/>
</dbReference>
<dbReference type="InterPro" id="IPR001736">
    <property type="entry name" value="PLipase_D/transphosphatidylase"/>
</dbReference>
<evidence type="ECO:0000256" key="4">
    <source>
        <dbReference type="ARBA" id="ARBA00022801"/>
    </source>
</evidence>